<protein>
    <submittedName>
        <fullName evidence="1">Uncharacterized protein</fullName>
    </submittedName>
</protein>
<keyword evidence="2" id="KW-1185">Reference proteome</keyword>
<organism evidence="1 2">
    <name type="scientific">Trichonephila clavipes</name>
    <name type="common">Golden silk orbweaver</name>
    <name type="synonym">Nephila clavipes</name>
    <dbReference type="NCBI Taxonomy" id="2585209"/>
    <lineage>
        <taxon>Eukaryota</taxon>
        <taxon>Metazoa</taxon>
        <taxon>Ecdysozoa</taxon>
        <taxon>Arthropoda</taxon>
        <taxon>Chelicerata</taxon>
        <taxon>Arachnida</taxon>
        <taxon>Araneae</taxon>
        <taxon>Araneomorphae</taxon>
        <taxon>Entelegynae</taxon>
        <taxon>Araneoidea</taxon>
        <taxon>Nephilidae</taxon>
        <taxon>Trichonephila</taxon>
    </lineage>
</organism>
<evidence type="ECO:0000313" key="2">
    <source>
        <dbReference type="Proteomes" id="UP000887159"/>
    </source>
</evidence>
<name>A0A8X6V0L5_TRICX</name>
<reference evidence="1" key="1">
    <citation type="submission" date="2020-08" db="EMBL/GenBank/DDBJ databases">
        <title>Multicomponent nature underlies the extraordinary mechanical properties of spider dragline silk.</title>
        <authorList>
            <person name="Kono N."/>
            <person name="Nakamura H."/>
            <person name="Mori M."/>
            <person name="Yoshida Y."/>
            <person name="Ohtoshi R."/>
            <person name="Malay A.D."/>
            <person name="Moran D.A.P."/>
            <person name="Tomita M."/>
            <person name="Numata K."/>
            <person name="Arakawa K."/>
        </authorList>
    </citation>
    <scope>NUCLEOTIDE SEQUENCE</scope>
</reference>
<gene>
    <name evidence="1" type="ORF">TNCV_3166881</name>
</gene>
<proteinExistence type="predicted"/>
<comment type="caution">
    <text evidence="1">The sequence shown here is derived from an EMBL/GenBank/DDBJ whole genome shotgun (WGS) entry which is preliminary data.</text>
</comment>
<accession>A0A8X6V0L5</accession>
<sequence length="81" mass="8853">MVLVVSLRIAPILYFQPPLTSFFFVKAKPSPLVNHLATFSSLQRFPPMVFNIGIGFNSYIRDVAGCKGSVMAIDDSCASVI</sequence>
<dbReference type="AlphaFoldDB" id="A0A8X6V0L5"/>
<dbReference type="EMBL" id="BMAU01021105">
    <property type="protein sequence ID" value="GFX90857.1"/>
    <property type="molecule type" value="Genomic_DNA"/>
</dbReference>
<dbReference type="Proteomes" id="UP000887159">
    <property type="component" value="Unassembled WGS sequence"/>
</dbReference>
<evidence type="ECO:0000313" key="1">
    <source>
        <dbReference type="EMBL" id="GFX90857.1"/>
    </source>
</evidence>